<keyword evidence="2" id="KW-0560">Oxidoreductase</keyword>
<dbReference type="Gene3D" id="3.40.50.720">
    <property type="entry name" value="NAD(P)-binding Rossmann-like Domain"/>
    <property type="match status" value="1"/>
</dbReference>
<sequence length="252" mass="26277">MSARLDGRIALVTGAAGEIGRAILERLLEEGATVALADIHLEPLNVIRGALTVDQRKRTSVHRLDVRSDDSCTTVVAEVVQTWAGLDILVNGAGIMVRRPALETDSAQFQAILDVNLTGAYRMARASHSFLSASGRGNVVSVSSTHAFLAAKNSIAYSTSKAALSHLTRLLALEWAADGIRVNAVAPTVVPSAMTADVLADPAYLARKLGAIPLGRPIEAAHVAASISYLCSSDADSTTGQILVLDGGESLA</sequence>
<dbReference type="InterPro" id="IPR036291">
    <property type="entry name" value="NAD(P)-bd_dom_sf"/>
</dbReference>
<organism evidence="3 4">
    <name type="scientific">Glaciihabitans tibetensis</name>
    <dbReference type="NCBI Taxonomy" id="1266600"/>
    <lineage>
        <taxon>Bacteria</taxon>
        <taxon>Bacillati</taxon>
        <taxon>Actinomycetota</taxon>
        <taxon>Actinomycetes</taxon>
        <taxon>Micrococcales</taxon>
        <taxon>Microbacteriaceae</taxon>
        <taxon>Glaciihabitans</taxon>
    </lineage>
</organism>
<dbReference type="PRINTS" id="PR00081">
    <property type="entry name" value="GDHRDH"/>
</dbReference>
<dbReference type="PANTHER" id="PTHR24321">
    <property type="entry name" value="DEHYDROGENASES, SHORT CHAIN"/>
    <property type="match status" value="1"/>
</dbReference>
<dbReference type="PRINTS" id="PR00080">
    <property type="entry name" value="SDRFAMILY"/>
</dbReference>
<proteinExistence type="inferred from homology"/>
<dbReference type="InterPro" id="IPR020904">
    <property type="entry name" value="Sc_DH/Rdtase_CS"/>
</dbReference>
<reference evidence="3 4" key="1">
    <citation type="submission" date="2018-03" db="EMBL/GenBank/DDBJ databases">
        <title>Genomic Encyclopedia of Type Strains, Phase III (KMG-III): the genomes of soil and plant-associated and newly described type strains.</title>
        <authorList>
            <person name="Whitman W."/>
        </authorList>
    </citation>
    <scope>NUCLEOTIDE SEQUENCE [LARGE SCALE GENOMIC DNA]</scope>
    <source>
        <strain evidence="3 4">CGMCC 1.12484</strain>
    </source>
</reference>
<gene>
    <name evidence="3" type="ORF">B0I08_101658</name>
</gene>
<dbReference type="OrthoDB" id="7064009at2"/>
<protein>
    <submittedName>
        <fullName evidence="3">NAD(P)-dependent dehydrogenase (Short-subunit alcohol dehydrogenase family)</fullName>
    </submittedName>
</protein>
<evidence type="ECO:0000256" key="1">
    <source>
        <dbReference type="ARBA" id="ARBA00006484"/>
    </source>
</evidence>
<dbReference type="Proteomes" id="UP000237983">
    <property type="component" value="Unassembled WGS sequence"/>
</dbReference>
<dbReference type="GO" id="GO:0016491">
    <property type="term" value="F:oxidoreductase activity"/>
    <property type="evidence" value="ECO:0007669"/>
    <property type="project" value="UniProtKB-KW"/>
</dbReference>
<evidence type="ECO:0000256" key="2">
    <source>
        <dbReference type="ARBA" id="ARBA00023002"/>
    </source>
</evidence>
<dbReference type="FunFam" id="3.40.50.720:FF:000084">
    <property type="entry name" value="Short-chain dehydrogenase reductase"/>
    <property type="match status" value="1"/>
</dbReference>
<dbReference type="Pfam" id="PF13561">
    <property type="entry name" value="adh_short_C2"/>
    <property type="match status" value="1"/>
</dbReference>
<evidence type="ECO:0000313" key="3">
    <source>
        <dbReference type="EMBL" id="PRY70522.1"/>
    </source>
</evidence>
<keyword evidence="4" id="KW-1185">Reference proteome</keyword>
<dbReference type="AlphaFoldDB" id="A0A2T0VJY8"/>
<dbReference type="PROSITE" id="PS00061">
    <property type="entry name" value="ADH_SHORT"/>
    <property type="match status" value="1"/>
</dbReference>
<dbReference type="InterPro" id="IPR002347">
    <property type="entry name" value="SDR_fam"/>
</dbReference>
<accession>A0A2T0VJY8</accession>
<dbReference type="PANTHER" id="PTHR24321:SF8">
    <property type="entry name" value="ESTRADIOL 17-BETA-DEHYDROGENASE 8-RELATED"/>
    <property type="match status" value="1"/>
</dbReference>
<evidence type="ECO:0000313" key="4">
    <source>
        <dbReference type="Proteomes" id="UP000237983"/>
    </source>
</evidence>
<dbReference type="CDD" id="cd05233">
    <property type="entry name" value="SDR_c"/>
    <property type="match status" value="1"/>
</dbReference>
<dbReference type="SUPFAM" id="SSF51735">
    <property type="entry name" value="NAD(P)-binding Rossmann-fold domains"/>
    <property type="match status" value="1"/>
</dbReference>
<comment type="similarity">
    <text evidence="1">Belongs to the short-chain dehydrogenases/reductases (SDR) family.</text>
</comment>
<name>A0A2T0VJY8_9MICO</name>
<dbReference type="RefSeq" id="WP_106209708.1">
    <property type="nucleotide sequence ID" value="NZ_PVTL01000001.1"/>
</dbReference>
<dbReference type="EMBL" id="PVTL01000001">
    <property type="protein sequence ID" value="PRY70522.1"/>
    <property type="molecule type" value="Genomic_DNA"/>
</dbReference>
<comment type="caution">
    <text evidence="3">The sequence shown here is derived from an EMBL/GenBank/DDBJ whole genome shotgun (WGS) entry which is preliminary data.</text>
</comment>